<keyword evidence="2" id="KW-1185">Reference proteome</keyword>
<gene>
    <name evidence="1" type="ORF">E5331_08850</name>
</gene>
<name>A0AC61RDW0_9BACT</name>
<organism evidence="1 2">
    <name type="scientific">Lepagella muris</name>
    <dbReference type="NCBI Taxonomy" id="3032870"/>
    <lineage>
        <taxon>Bacteria</taxon>
        <taxon>Pseudomonadati</taxon>
        <taxon>Bacteroidota</taxon>
        <taxon>Bacteroidia</taxon>
        <taxon>Bacteroidales</taxon>
        <taxon>Muribaculaceae</taxon>
        <taxon>Lepagella</taxon>
    </lineage>
</organism>
<dbReference type="EMBL" id="SRYB01000011">
    <property type="protein sequence ID" value="TGY78676.1"/>
    <property type="molecule type" value="Genomic_DNA"/>
</dbReference>
<comment type="caution">
    <text evidence="1">The sequence shown here is derived from an EMBL/GenBank/DDBJ whole genome shotgun (WGS) entry which is preliminary data.</text>
</comment>
<protein>
    <submittedName>
        <fullName evidence="1">Uncharacterized protein</fullName>
    </submittedName>
</protein>
<dbReference type="Proteomes" id="UP000306319">
    <property type="component" value="Unassembled WGS sequence"/>
</dbReference>
<sequence length="309" mass="35935">MKESLRYKICLSLVWVQLALIPIVYLMMWAVDGTPYIWRWNLLAWAILTGYLIGFIALPLSRGLDKPKLLKWWLRIDFVATILLFIPFYFTFMASKANFVSERGKYVLFTTGGGMAMPALRFGKSDGLFIKELYNSDAAAFDICTEVWIVNEDYGYSSLKIWNDHYKSIHVFPIDSSTYRQHNNIIDKQIDSIFHANIIGYDKMKFVMPDDFSTIEYCDSTSIEYHSPDFIQLADIKYWSYKTGNFLDSVLITLSVSKNDILPITAQDTLLVERVETERQIKLPKDSVPWMSPTEAHRFINDLKRRYGL</sequence>
<evidence type="ECO:0000313" key="2">
    <source>
        <dbReference type="Proteomes" id="UP000306319"/>
    </source>
</evidence>
<accession>A0AC61RDW0</accession>
<reference evidence="1" key="1">
    <citation type="submission" date="2019-04" db="EMBL/GenBank/DDBJ databases">
        <title>Microbes associate with the intestines of laboratory mice.</title>
        <authorList>
            <person name="Navarre W."/>
            <person name="Wong E."/>
            <person name="Huang K."/>
            <person name="Tropini C."/>
            <person name="Ng K."/>
            <person name="Yu B."/>
        </authorList>
    </citation>
    <scope>NUCLEOTIDE SEQUENCE</scope>
    <source>
        <strain evidence="1">NM04_E33</strain>
    </source>
</reference>
<proteinExistence type="predicted"/>
<evidence type="ECO:0000313" key="1">
    <source>
        <dbReference type="EMBL" id="TGY78676.1"/>
    </source>
</evidence>